<dbReference type="Pfam" id="PF01551">
    <property type="entry name" value="Peptidase_M23"/>
    <property type="match status" value="1"/>
</dbReference>
<organism evidence="3 4">
    <name type="scientific">Thermomonas brevis</name>
    <dbReference type="NCBI Taxonomy" id="215691"/>
    <lineage>
        <taxon>Bacteria</taxon>
        <taxon>Pseudomonadati</taxon>
        <taxon>Pseudomonadota</taxon>
        <taxon>Gammaproteobacteria</taxon>
        <taxon>Lysobacterales</taxon>
        <taxon>Lysobacteraceae</taxon>
        <taxon>Thermomonas</taxon>
    </lineage>
</organism>
<sequence length="367" mass="39869">MRSRLLPFLFAVLSLCGHAVAATPTVRALPAQPLVERLRDGQQLNFDLLFENPGDAPLELVELQLTRFDRAGRFIGQRRLDRNGDGATMGIATVPNRALPAHGKLVVFNPFARFDADAALDRIRVEAVFAAGEDGPEQRSVIDLQPRAFVPRTRLSLPLRGEAFVHDGHDFYAHHRRLDVTGGMTTHFGITGNFMRYAHDFVVADAQGRLYRNDGAAPEDWFGYGAPVFAPGDGVVRAARDGMADNRKGAPPAFGRDALMQDLTLFLGNYVLIDHGNGEYSLLAHMRQGSVAVKPGQRVARGAQIGAMGMSGDAFLVHLHYQLQSGAGFEEGLPAYFENVRLRTGDGWSAPFDGPVDSGDVVRGAAP</sequence>
<feature type="chain" id="PRO_5029000970" evidence="1">
    <location>
        <begin position="22"/>
        <end position="367"/>
    </location>
</feature>
<dbReference type="AlphaFoldDB" id="A0A7G9QW13"/>
<dbReference type="KEGG" id="tbv:H9L17_05205"/>
<dbReference type="Gene3D" id="2.70.70.10">
    <property type="entry name" value="Glucose Permease (Domain IIA)"/>
    <property type="match status" value="1"/>
</dbReference>
<dbReference type="InterPro" id="IPR050570">
    <property type="entry name" value="Cell_wall_metabolism_enzyme"/>
</dbReference>
<dbReference type="RefSeq" id="WP_187571283.1">
    <property type="nucleotide sequence ID" value="NZ_CP060711.1"/>
</dbReference>
<dbReference type="CDD" id="cd12797">
    <property type="entry name" value="M23_peptidase"/>
    <property type="match status" value="1"/>
</dbReference>
<name>A0A7G9QW13_9GAMM</name>
<dbReference type="InterPro" id="IPR016047">
    <property type="entry name" value="M23ase_b-sheet_dom"/>
</dbReference>
<feature type="domain" description="M23ase beta-sheet core" evidence="2">
    <location>
        <begin position="224"/>
        <end position="325"/>
    </location>
</feature>
<evidence type="ECO:0000313" key="3">
    <source>
        <dbReference type="EMBL" id="QNN47538.1"/>
    </source>
</evidence>
<dbReference type="InterPro" id="IPR011055">
    <property type="entry name" value="Dup_hybrid_motif"/>
</dbReference>
<keyword evidence="1" id="KW-0732">Signal</keyword>
<reference evidence="3 4" key="1">
    <citation type="submission" date="2020-08" db="EMBL/GenBank/DDBJ databases">
        <title>Genome sequence of Thermomonas brevis KACC 16975T.</title>
        <authorList>
            <person name="Hyun D.-W."/>
            <person name="Bae J.-W."/>
        </authorList>
    </citation>
    <scope>NUCLEOTIDE SEQUENCE [LARGE SCALE GENOMIC DNA]</scope>
    <source>
        <strain evidence="3 4">KACC 16975</strain>
    </source>
</reference>
<keyword evidence="4" id="KW-1185">Reference proteome</keyword>
<proteinExistence type="predicted"/>
<dbReference type="SUPFAM" id="SSF51261">
    <property type="entry name" value="Duplicated hybrid motif"/>
    <property type="match status" value="1"/>
</dbReference>
<evidence type="ECO:0000256" key="1">
    <source>
        <dbReference type="SAM" id="SignalP"/>
    </source>
</evidence>
<dbReference type="EMBL" id="CP060711">
    <property type="protein sequence ID" value="QNN47538.1"/>
    <property type="molecule type" value="Genomic_DNA"/>
</dbReference>
<dbReference type="PANTHER" id="PTHR21666">
    <property type="entry name" value="PEPTIDASE-RELATED"/>
    <property type="match status" value="1"/>
</dbReference>
<gene>
    <name evidence="3" type="ORF">H9L17_05205</name>
</gene>
<dbReference type="GO" id="GO:0004222">
    <property type="term" value="F:metalloendopeptidase activity"/>
    <property type="evidence" value="ECO:0007669"/>
    <property type="project" value="TreeGrafter"/>
</dbReference>
<dbReference type="PANTHER" id="PTHR21666:SF290">
    <property type="entry name" value="PEPTIDASE M23 DOMAIN PROTEIN"/>
    <property type="match status" value="1"/>
</dbReference>
<evidence type="ECO:0000259" key="2">
    <source>
        <dbReference type="Pfam" id="PF01551"/>
    </source>
</evidence>
<dbReference type="Proteomes" id="UP000515977">
    <property type="component" value="Chromosome"/>
</dbReference>
<evidence type="ECO:0000313" key="4">
    <source>
        <dbReference type="Proteomes" id="UP000515977"/>
    </source>
</evidence>
<accession>A0A7G9QW13</accession>
<protein>
    <submittedName>
        <fullName evidence="3">M23 family metallopeptidase</fullName>
    </submittedName>
</protein>
<feature type="signal peptide" evidence="1">
    <location>
        <begin position="1"/>
        <end position="21"/>
    </location>
</feature>